<dbReference type="PANTHER" id="PTHR23155:SF1052">
    <property type="entry name" value="DISEASE RESISTANCE PROTEIN RPM1"/>
    <property type="match status" value="1"/>
</dbReference>
<keyword evidence="5" id="KW-1185">Reference proteome</keyword>
<dbReference type="Pfam" id="PF23559">
    <property type="entry name" value="WHD_DRP"/>
    <property type="match status" value="1"/>
</dbReference>
<dbReference type="InterPro" id="IPR036388">
    <property type="entry name" value="WH-like_DNA-bd_sf"/>
</dbReference>
<gene>
    <name evidence="4" type="ORF">FCM35_KLT13668</name>
</gene>
<evidence type="ECO:0000313" key="5">
    <source>
        <dbReference type="Proteomes" id="UP000623129"/>
    </source>
</evidence>
<dbReference type="GO" id="GO:0002758">
    <property type="term" value="P:innate immune response-activating signaling pathway"/>
    <property type="evidence" value="ECO:0007669"/>
    <property type="project" value="UniProtKB-ARBA"/>
</dbReference>
<dbReference type="PANTHER" id="PTHR23155">
    <property type="entry name" value="DISEASE RESISTANCE PROTEIN RP"/>
    <property type="match status" value="1"/>
</dbReference>
<dbReference type="FunFam" id="1.10.10.10:FF:000322">
    <property type="entry name" value="Probable disease resistance protein At1g63360"/>
    <property type="match status" value="1"/>
</dbReference>
<evidence type="ECO:0000259" key="3">
    <source>
        <dbReference type="Pfam" id="PF23559"/>
    </source>
</evidence>
<dbReference type="InterPro" id="IPR044974">
    <property type="entry name" value="Disease_R_plants"/>
</dbReference>
<reference evidence="4" key="1">
    <citation type="submission" date="2020-01" db="EMBL/GenBank/DDBJ databases">
        <title>Genome sequence of Kobresia littledalei, the first chromosome-level genome in the family Cyperaceae.</title>
        <authorList>
            <person name="Qu G."/>
        </authorList>
    </citation>
    <scope>NUCLEOTIDE SEQUENCE</scope>
    <source>
        <strain evidence="4">C.B.Clarke</strain>
        <tissue evidence="4">Leaf</tissue>
    </source>
</reference>
<protein>
    <recommendedName>
        <fullName evidence="3">Disease resistance protein winged helix domain-containing protein</fullName>
    </recommendedName>
</protein>
<evidence type="ECO:0000256" key="2">
    <source>
        <dbReference type="ARBA" id="ARBA00022821"/>
    </source>
</evidence>
<dbReference type="AlphaFoldDB" id="A0A833V3N8"/>
<dbReference type="GO" id="GO:0009626">
    <property type="term" value="P:plant-type hypersensitive response"/>
    <property type="evidence" value="ECO:0007669"/>
    <property type="project" value="UniProtKB-ARBA"/>
</dbReference>
<dbReference type="Gene3D" id="1.10.10.10">
    <property type="entry name" value="Winged helix-like DNA-binding domain superfamily/Winged helix DNA-binding domain"/>
    <property type="match status" value="1"/>
</dbReference>
<keyword evidence="1" id="KW-0677">Repeat</keyword>
<evidence type="ECO:0000313" key="4">
    <source>
        <dbReference type="EMBL" id="KAF3322527.1"/>
    </source>
</evidence>
<dbReference type="EMBL" id="SWLB01000025">
    <property type="protein sequence ID" value="KAF3322527.1"/>
    <property type="molecule type" value="Genomic_DNA"/>
</dbReference>
<evidence type="ECO:0000256" key="1">
    <source>
        <dbReference type="ARBA" id="ARBA00022737"/>
    </source>
</evidence>
<dbReference type="SUPFAM" id="SSF52058">
    <property type="entry name" value="L domain-like"/>
    <property type="match status" value="1"/>
</dbReference>
<dbReference type="OrthoDB" id="646178at2759"/>
<proteinExistence type="predicted"/>
<keyword evidence="2" id="KW-0611">Plant defense</keyword>
<sequence length="286" mass="32356">MSFDDLPHCLKSCFLYLGALPETKMHEGHKLVRLWISEGFIKPKKGRTLEEIAQQHLKELVSQCLVQLVHKDAQVDVGSIVVHNPVHAFVQAEAQEANFFEIHDNVDVIAPSTVRHLSIQNHTNKYVPLSKSFPKLRSLICDFAEKQDNTQVLAPQNNQTYHTLRYLGVKNCGLKQLPTSICNLIYLQTFDVQDTDAKNVAGTPLALLEKANNLRSLQLEGLSNLHSDALLVALRKLELLVHLKLKCSKEASIPLRIFNISILCRLQSLEIDGRLEKVQEQESMDR</sequence>
<dbReference type="Proteomes" id="UP000623129">
    <property type="component" value="Unassembled WGS sequence"/>
</dbReference>
<organism evidence="4 5">
    <name type="scientific">Carex littledalei</name>
    <dbReference type="NCBI Taxonomy" id="544730"/>
    <lineage>
        <taxon>Eukaryota</taxon>
        <taxon>Viridiplantae</taxon>
        <taxon>Streptophyta</taxon>
        <taxon>Embryophyta</taxon>
        <taxon>Tracheophyta</taxon>
        <taxon>Spermatophyta</taxon>
        <taxon>Magnoliopsida</taxon>
        <taxon>Liliopsida</taxon>
        <taxon>Poales</taxon>
        <taxon>Cyperaceae</taxon>
        <taxon>Cyperoideae</taxon>
        <taxon>Cariceae</taxon>
        <taxon>Carex</taxon>
        <taxon>Carex subgen. Euthyceras</taxon>
    </lineage>
</organism>
<dbReference type="InterPro" id="IPR058922">
    <property type="entry name" value="WHD_DRP"/>
</dbReference>
<dbReference type="Gene3D" id="3.80.10.10">
    <property type="entry name" value="Ribonuclease Inhibitor"/>
    <property type="match status" value="1"/>
</dbReference>
<name>A0A833V3N8_9POAL</name>
<dbReference type="GO" id="GO:0042742">
    <property type="term" value="P:defense response to bacterium"/>
    <property type="evidence" value="ECO:0007669"/>
    <property type="project" value="UniProtKB-ARBA"/>
</dbReference>
<accession>A0A833V3N8</accession>
<feature type="domain" description="Disease resistance protein winged helix" evidence="3">
    <location>
        <begin position="21"/>
        <end position="89"/>
    </location>
</feature>
<dbReference type="InterPro" id="IPR032675">
    <property type="entry name" value="LRR_dom_sf"/>
</dbReference>
<comment type="caution">
    <text evidence="4">The sequence shown here is derived from an EMBL/GenBank/DDBJ whole genome shotgun (WGS) entry which is preliminary data.</text>
</comment>